<reference evidence="10 11" key="1">
    <citation type="submission" date="2019-08" db="EMBL/GenBank/DDBJ databases">
        <title>Archangium and Cystobacter genomes.</title>
        <authorList>
            <person name="Chen I.-C.K."/>
            <person name="Wielgoss S."/>
        </authorList>
    </citation>
    <scope>NUCLEOTIDE SEQUENCE [LARGE SCALE GENOMIC DNA]</scope>
    <source>
        <strain evidence="10 11">Cbm 6</strain>
    </source>
</reference>
<dbReference type="Proteomes" id="UP001611383">
    <property type="component" value="Chromosome"/>
</dbReference>
<dbReference type="PROSITE" id="PS51123">
    <property type="entry name" value="OMPA_2"/>
    <property type="match status" value="1"/>
</dbReference>
<dbReference type="InterPro" id="IPR025713">
    <property type="entry name" value="MotB-like_N_dom"/>
</dbReference>
<dbReference type="PANTHER" id="PTHR30329">
    <property type="entry name" value="STATOR ELEMENT OF FLAGELLAR MOTOR COMPLEX"/>
    <property type="match status" value="1"/>
</dbReference>
<dbReference type="Pfam" id="PF00691">
    <property type="entry name" value="OmpA"/>
    <property type="match status" value="1"/>
</dbReference>
<dbReference type="InterPro" id="IPR036737">
    <property type="entry name" value="OmpA-like_sf"/>
</dbReference>
<name>A0ABY9WKS9_9BACT</name>
<feature type="transmembrane region" description="Helical" evidence="8">
    <location>
        <begin position="12"/>
        <end position="34"/>
    </location>
</feature>
<evidence type="ECO:0000256" key="4">
    <source>
        <dbReference type="ARBA" id="ARBA00022692"/>
    </source>
</evidence>
<dbReference type="InterPro" id="IPR050330">
    <property type="entry name" value="Bact_OuterMem_StrucFunc"/>
</dbReference>
<evidence type="ECO:0000256" key="1">
    <source>
        <dbReference type="ARBA" id="ARBA00004162"/>
    </source>
</evidence>
<keyword evidence="6 7" id="KW-0472">Membrane</keyword>
<keyword evidence="5 8" id="KW-1133">Transmembrane helix</keyword>
<evidence type="ECO:0000256" key="2">
    <source>
        <dbReference type="ARBA" id="ARBA00008914"/>
    </source>
</evidence>
<dbReference type="InterPro" id="IPR006665">
    <property type="entry name" value="OmpA-like"/>
</dbReference>
<dbReference type="PANTHER" id="PTHR30329:SF21">
    <property type="entry name" value="LIPOPROTEIN YIAD-RELATED"/>
    <property type="match status" value="1"/>
</dbReference>
<evidence type="ECO:0000313" key="10">
    <source>
        <dbReference type="EMBL" id="WNG44447.1"/>
    </source>
</evidence>
<evidence type="ECO:0000256" key="7">
    <source>
        <dbReference type="PROSITE-ProRule" id="PRU00473"/>
    </source>
</evidence>
<dbReference type="EMBL" id="CP043494">
    <property type="protein sequence ID" value="WNG44447.1"/>
    <property type="molecule type" value="Genomic_DNA"/>
</dbReference>
<evidence type="ECO:0000259" key="9">
    <source>
        <dbReference type="PROSITE" id="PS51123"/>
    </source>
</evidence>
<evidence type="ECO:0000256" key="8">
    <source>
        <dbReference type="SAM" id="Phobius"/>
    </source>
</evidence>
<comment type="subcellular location">
    <subcellularLocation>
        <location evidence="1">Cell membrane</location>
        <topology evidence="1">Single-pass membrane protein</topology>
    </subcellularLocation>
</comment>
<gene>
    <name evidence="10" type="ORF">F0U60_10245</name>
</gene>
<evidence type="ECO:0000256" key="6">
    <source>
        <dbReference type="ARBA" id="ARBA00023136"/>
    </source>
</evidence>
<organism evidence="10 11">
    <name type="scientific">Archangium minus</name>
    <dbReference type="NCBI Taxonomy" id="83450"/>
    <lineage>
        <taxon>Bacteria</taxon>
        <taxon>Pseudomonadati</taxon>
        <taxon>Myxococcota</taxon>
        <taxon>Myxococcia</taxon>
        <taxon>Myxococcales</taxon>
        <taxon>Cystobacterineae</taxon>
        <taxon>Archangiaceae</taxon>
        <taxon>Archangium</taxon>
    </lineage>
</organism>
<accession>A0ABY9WKS9</accession>
<keyword evidence="11" id="KW-1185">Reference proteome</keyword>
<proteinExistence type="inferred from homology"/>
<dbReference type="Gene3D" id="3.30.1330.60">
    <property type="entry name" value="OmpA-like domain"/>
    <property type="match status" value="1"/>
</dbReference>
<evidence type="ECO:0000256" key="5">
    <source>
        <dbReference type="ARBA" id="ARBA00022989"/>
    </source>
</evidence>
<feature type="domain" description="OmpA-like" evidence="9">
    <location>
        <begin position="84"/>
        <end position="208"/>
    </location>
</feature>
<dbReference type="RefSeq" id="WP_395817262.1">
    <property type="nucleotide sequence ID" value="NZ_CP043494.1"/>
</dbReference>
<sequence>MRRRAKAHDESWLLSYADLITNLLLFFVVLLTAANLNKGRMQQIVKSMSGAESPASLDSIRKEIDAQIASKQLQDMVHTSVSAEGLELSLNSGLVFDSGKAKLRPEFEQTVASMLQVLAPYSKKYGFAVEGHTDSTPIVNGGPFASNWELSSARAIVVRQRLEDVGIPRERIRVEGYADTKPLPEEQLKGLSAEERLARHRRVIVRIY</sequence>
<keyword evidence="4 8" id="KW-0812">Transmembrane</keyword>
<protein>
    <submittedName>
        <fullName evidence="10">OmpA family protein</fullName>
    </submittedName>
</protein>
<evidence type="ECO:0000313" key="11">
    <source>
        <dbReference type="Proteomes" id="UP001611383"/>
    </source>
</evidence>
<dbReference type="Pfam" id="PF13677">
    <property type="entry name" value="MotB_plug"/>
    <property type="match status" value="1"/>
</dbReference>
<evidence type="ECO:0000256" key="3">
    <source>
        <dbReference type="ARBA" id="ARBA00022475"/>
    </source>
</evidence>
<comment type="similarity">
    <text evidence="2">Belongs to the MotB family.</text>
</comment>
<dbReference type="CDD" id="cd07185">
    <property type="entry name" value="OmpA_C-like"/>
    <property type="match status" value="1"/>
</dbReference>
<keyword evidence="3" id="KW-1003">Cell membrane</keyword>
<dbReference type="SUPFAM" id="SSF103088">
    <property type="entry name" value="OmpA-like"/>
    <property type="match status" value="1"/>
</dbReference>